<evidence type="ECO:0000256" key="9">
    <source>
        <dbReference type="ARBA" id="ARBA00023157"/>
    </source>
</evidence>
<dbReference type="Proteomes" id="UP000054560">
    <property type="component" value="Unassembled WGS sequence"/>
</dbReference>
<comment type="similarity">
    <text evidence="2">Belongs to the HAP2/GCS1 family.</text>
</comment>
<sequence>ALLTTSHTKLTVHVQCRSPGVIVSANIPNFEAISRDGRLTVTIQNTGTLLSDYNVVVLCTSGILPISQQLRTVASNALSDLQFQISSVIDESVAHECTVELVSSQFKLLDSRVVGFSTEKTEETDGTQGGEAPSTSPSDESFFGDGSFFDSFL</sequence>
<dbReference type="OrthoDB" id="272303at2759"/>
<gene>
    <name evidence="13" type="ORF">SARC_09814</name>
</gene>
<evidence type="ECO:0000256" key="5">
    <source>
        <dbReference type="ARBA" id="ARBA00022729"/>
    </source>
</evidence>
<evidence type="ECO:0000256" key="8">
    <source>
        <dbReference type="ARBA" id="ARBA00023136"/>
    </source>
</evidence>
<evidence type="ECO:0000313" key="13">
    <source>
        <dbReference type="EMBL" id="KNC77730.1"/>
    </source>
</evidence>
<evidence type="ECO:0000256" key="11">
    <source>
        <dbReference type="SAM" id="MobiDB-lite"/>
    </source>
</evidence>
<accession>A0A0L0FLU9</accession>
<name>A0A0L0FLU9_9EUKA</name>
<evidence type="ECO:0000256" key="7">
    <source>
        <dbReference type="ARBA" id="ARBA00023121"/>
    </source>
</evidence>
<evidence type="ECO:0000256" key="4">
    <source>
        <dbReference type="ARBA" id="ARBA00022692"/>
    </source>
</evidence>
<protein>
    <recommendedName>
        <fullName evidence="12">Generative cell specific-1/HAP2 domain-containing protein</fullName>
    </recommendedName>
</protein>
<feature type="domain" description="Generative cell specific-1/HAP2" evidence="12">
    <location>
        <begin position="14"/>
        <end position="146"/>
    </location>
</feature>
<dbReference type="InterPro" id="IPR018928">
    <property type="entry name" value="HAP2/GCS1_dom"/>
</dbReference>
<dbReference type="PANTHER" id="PTHR31764">
    <property type="entry name" value="PROTEIN HAPLESS 2"/>
    <property type="match status" value="1"/>
</dbReference>
<evidence type="ECO:0000259" key="12">
    <source>
        <dbReference type="Pfam" id="PF10699"/>
    </source>
</evidence>
<feature type="region of interest" description="Disordered" evidence="11">
    <location>
        <begin position="119"/>
        <end position="153"/>
    </location>
</feature>
<evidence type="ECO:0000256" key="6">
    <source>
        <dbReference type="ARBA" id="ARBA00022989"/>
    </source>
</evidence>
<keyword evidence="10" id="KW-0278">Fertilization</keyword>
<dbReference type="GeneID" id="25910318"/>
<keyword evidence="5" id="KW-0732">Signal</keyword>
<keyword evidence="14" id="KW-1185">Reference proteome</keyword>
<dbReference type="RefSeq" id="XP_014151632.1">
    <property type="nucleotide sequence ID" value="XM_014296157.1"/>
</dbReference>
<dbReference type="GO" id="GO:0007338">
    <property type="term" value="P:single fertilization"/>
    <property type="evidence" value="ECO:0007669"/>
    <property type="project" value="UniProtKB-KW"/>
</dbReference>
<dbReference type="AlphaFoldDB" id="A0A0L0FLU9"/>
<keyword evidence="7" id="KW-0446">Lipid-binding</keyword>
<feature type="compositionally biased region" description="Low complexity" evidence="11">
    <location>
        <begin position="136"/>
        <end position="153"/>
    </location>
</feature>
<evidence type="ECO:0000256" key="2">
    <source>
        <dbReference type="ARBA" id="ARBA00010929"/>
    </source>
</evidence>
<dbReference type="Pfam" id="PF10699">
    <property type="entry name" value="HAP2-GCS1"/>
    <property type="match status" value="1"/>
</dbReference>
<proteinExistence type="inferred from homology"/>
<keyword evidence="4" id="KW-0812">Transmembrane</keyword>
<keyword evidence="8" id="KW-0472">Membrane</keyword>
<dbReference type="InterPro" id="IPR040326">
    <property type="entry name" value="HAP2/GCS1"/>
</dbReference>
<dbReference type="STRING" id="667725.A0A0L0FLU9"/>
<dbReference type="EMBL" id="KQ242648">
    <property type="protein sequence ID" value="KNC77730.1"/>
    <property type="molecule type" value="Genomic_DNA"/>
</dbReference>
<dbReference type="GO" id="GO:0008289">
    <property type="term" value="F:lipid binding"/>
    <property type="evidence" value="ECO:0007669"/>
    <property type="project" value="UniProtKB-KW"/>
</dbReference>
<organism evidence="13 14">
    <name type="scientific">Sphaeroforma arctica JP610</name>
    <dbReference type="NCBI Taxonomy" id="667725"/>
    <lineage>
        <taxon>Eukaryota</taxon>
        <taxon>Ichthyosporea</taxon>
        <taxon>Ichthyophonida</taxon>
        <taxon>Sphaeroforma</taxon>
    </lineage>
</organism>
<keyword evidence="9" id="KW-1015">Disulfide bond</keyword>
<evidence type="ECO:0000256" key="10">
    <source>
        <dbReference type="ARBA" id="ARBA00023279"/>
    </source>
</evidence>
<keyword evidence="6" id="KW-1133">Transmembrane helix</keyword>
<evidence type="ECO:0000256" key="1">
    <source>
        <dbReference type="ARBA" id="ARBA00004251"/>
    </source>
</evidence>
<evidence type="ECO:0000313" key="14">
    <source>
        <dbReference type="Proteomes" id="UP000054560"/>
    </source>
</evidence>
<dbReference type="PANTHER" id="PTHR31764:SF0">
    <property type="entry name" value="GENERATIVE CELL SPECIFIC-1_HAP2 DOMAIN-CONTAINING PROTEIN"/>
    <property type="match status" value="1"/>
</dbReference>
<reference evidence="13 14" key="1">
    <citation type="submission" date="2011-02" db="EMBL/GenBank/DDBJ databases">
        <title>The Genome Sequence of Sphaeroforma arctica JP610.</title>
        <authorList>
            <consortium name="The Broad Institute Genome Sequencing Platform"/>
            <person name="Russ C."/>
            <person name="Cuomo C."/>
            <person name="Young S.K."/>
            <person name="Zeng Q."/>
            <person name="Gargeya S."/>
            <person name="Alvarado L."/>
            <person name="Berlin A."/>
            <person name="Chapman S.B."/>
            <person name="Chen Z."/>
            <person name="Freedman E."/>
            <person name="Gellesch M."/>
            <person name="Goldberg J."/>
            <person name="Griggs A."/>
            <person name="Gujja S."/>
            <person name="Heilman E."/>
            <person name="Heiman D."/>
            <person name="Howarth C."/>
            <person name="Mehta T."/>
            <person name="Neiman D."/>
            <person name="Pearson M."/>
            <person name="Roberts A."/>
            <person name="Saif S."/>
            <person name="Shea T."/>
            <person name="Shenoy N."/>
            <person name="Sisk P."/>
            <person name="Stolte C."/>
            <person name="Sykes S."/>
            <person name="White J."/>
            <person name="Yandava C."/>
            <person name="Burger G."/>
            <person name="Gray M.W."/>
            <person name="Holland P.W.H."/>
            <person name="King N."/>
            <person name="Lang F.B.F."/>
            <person name="Roger A.J."/>
            <person name="Ruiz-Trillo I."/>
            <person name="Haas B."/>
            <person name="Nusbaum C."/>
            <person name="Birren B."/>
        </authorList>
    </citation>
    <scope>NUCLEOTIDE SEQUENCE [LARGE SCALE GENOMIC DNA]</scope>
    <source>
        <strain evidence="13 14">JP610</strain>
    </source>
</reference>
<comment type="subcellular location">
    <subcellularLocation>
        <location evidence="1">Cell membrane</location>
        <topology evidence="1">Single-pass type I membrane protein</topology>
    </subcellularLocation>
</comment>
<keyword evidence="3" id="KW-1003">Cell membrane</keyword>
<evidence type="ECO:0000256" key="3">
    <source>
        <dbReference type="ARBA" id="ARBA00022475"/>
    </source>
</evidence>
<dbReference type="GO" id="GO:0005886">
    <property type="term" value="C:plasma membrane"/>
    <property type="evidence" value="ECO:0007669"/>
    <property type="project" value="UniProtKB-SubCell"/>
</dbReference>
<feature type="non-terminal residue" evidence="13">
    <location>
        <position position="1"/>
    </location>
</feature>